<keyword evidence="9" id="KW-1185">Reference proteome</keyword>
<keyword evidence="1" id="KW-0479">Metal-binding</keyword>
<keyword evidence="5" id="KW-0812">Transmembrane</keyword>
<dbReference type="Pfam" id="PF07732">
    <property type="entry name" value="Cu-oxidase_3"/>
    <property type="match status" value="1"/>
</dbReference>
<dbReference type="GO" id="GO:0005507">
    <property type="term" value="F:copper ion binding"/>
    <property type="evidence" value="ECO:0007669"/>
    <property type="project" value="InterPro"/>
</dbReference>
<dbReference type="InterPro" id="IPR008972">
    <property type="entry name" value="Cupredoxin"/>
</dbReference>
<keyword evidence="5" id="KW-1133">Transmembrane helix</keyword>
<evidence type="ECO:0000256" key="5">
    <source>
        <dbReference type="SAM" id="Phobius"/>
    </source>
</evidence>
<evidence type="ECO:0000313" key="9">
    <source>
        <dbReference type="Proteomes" id="UP000231693"/>
    </source>
</evidence>
<comment type="caution">
    <text evidence="8">The sequence shown here is derived from an EMBL/GenBank/DDBJ whole genome shotgun (WGS) entry which is preliminary data.</text>
</comment>
<dbReference type="InterPro" id="IPR011706">
    <property type="entry name" value="Cu-oxidase_C"/>
</dbReference>
<dbReference type="RefSeq" id="WP_203968112.1">
    <property type="nucleotide sequence ID" value="NZ_BOOX01000003.1"/>
</dbReference>
<dbReference type="CDD" id="cd04202">
    <property type="entry name" value="CuRO_D2_2dMcoN_like"/>
    <property type="match status" value="1"/>
</dbReference>
<feature type="transmembrane region" description="Helical" evidence="5">
    <location>
        <begin position="12"/>
        <end position="31"/>
    </location>
</feature>
<evidence type="ECO:0000256" key="1">
    <source>
        <dbReference type="ARBA" id="ARBA00022723"/>
    </source>
</evidence>
<dbReference type="GO" id="GO:0016491">
    <property type="term" value="F:oxidoreductase activity"/>
    <property type="evidence" value="ECO:0007669"/>
    <property type="project" value="UniProtKB-KW"/>
</dbReference>
<dbReference type="InterPro" id="IPR002355">
    <property type="entry name" value="Cu_oxidase_Cu_BS"/>
</dbReference>
<keyword evidence="2" id="KW-0560">Oxidoreductase</keyword>
<dbReference type="InterPro" id="IPR011707">
    <property type="entry name" value="Cu-oxidase-like_N"/>
</dbReference>
<evidence type="ECO:0000313" key="8">
    <source>
        <dbReference type="EMBL" id="PJJ77582.1"/>
    </source>
</evidence>
<keyword evidence="3" id="KW-0186">Copper</keyword>
<dbReference type="AlphaFoldDB" id="A0A2M9D058"/>
<evidence type="ECO:0000256" key="3">
    <source>
        <dbReference type="ARBA" id="ARBA00023008"/>
    </source>
</evidence>
<dbReference type="Gene3D" id="2.60.40.420">
    <property type="entry name" value="Cupredoxins - blue copper proteins"/>
    <property type="match status" value="2"/>
</dbReference>
<evidence type="ECO:0000256" key="2">
    <source>
        <dbReference type="ARBA" id="ARBA00023002"/>
    </source>
</evidence>
<feature type="region of interest" description="Disordered" evidence="4">
    <location>
        <begin position="53"/>
        <end position="84"/>
    </location>
</feature>
<protein>
    <submittedName>
        <fullName evidence="8">FtsP/CotA-like multicopper oxidase with cupredoxin domain</fullName>
    </submittedName>
</protein>
<evidence type="ECO:0000259" key="7">
    <source>
        <dbReference type="Pfam" id="PF07732"/>
    </source>
</evidence>
<dbReference type="PANTHER" id="PTHR11709">
    <property type="entry name" value="MULTI-COPPER OXIDASE"/>
    <property type="match status" value="1"/>
</dbReference>
<dbReference type="PANTHER" id="PTHR11709:SF394">
    <property type="entry name" value="FI03373P-RELATED"/>
    <property type="match status" value="1"/>
</dbReference>
<keyword evidence="5" id="KW-0472">Membrane</keyword>
<name>A0A2M9D058_9CELL</name>
<sequence>MTTGRGAGGRVGLLVACAATLLVLAPIAWFWHASLLPGTYAVTSVGYVDTGTAGTAGTGTGTGTGTDPADPATRPGDGVGPRGATPLAHRHEAVAAGREVSVTDLDTDPTRRADVTVDLVARAGTVRLASGRTVEGYTLNGTSPGPLIEVVQGQLLEVHLRNESVGSGLTLHWHGVDVPNAQDGVAGVTQDAVPVGGEHTYRFVAPDSGTYWYHSHQVSHEQVVGGLLGALVVHPATPTRPVDVDRVVVAHTYGGALTLDGQEGDVRVPAEPGDVVRLRLVDTDDGTLTAWASVPYRVVAVDGHDVHEPPAVERATVGVGAGGRVDLEVVVPDDGTAARVQVGSSDALVVGPAQAQAPPVERPDDAVDLLAYGTPAPLGIDPASPDRSFEYAIGRRPGFVGGRPGMWWSVNGHVFPDLPMFMVREGDVVRITISNDSGAVHPIHLHGHHAVVLSRDGVAATGSPWWFDTLDVRDGETYEVAFVADNPGIWMDHCHNLQHAADGLVTHLMYEGVTTPYVVGGDTGNEPE</sequence>
<reference evidence="8 9" key="1">
    <citation type="submission" date="2017-11" db="EMBL/GenBank/DDBJ databases">
        <title>Genomic Encyclopedia of Archaeal and Bacterial Type Strains, Phase II (KMG-II): From Individual Species to Whole Genera.</title>
        <authorList>
            <person name="Goeker M."/>
        </authorList>
    </citation>
    <scope>NUCLEOTIDE SEQUENCE [LARGE SCALE GENOMIC DNA]</scope>
    <source>
        <strain evidence="8 9">DSM 25478</strain>
    </source>
</reference>
<feature type="domain" description="Plastocyanin-like" evidence="6">
    <location>
        <begin position="408"/>
        <end position="509"/>
    </location>
</feature>
<feature type="domain" description="Plastocyanin-like" evidence="7">
    <location>
        <begin position="125"/>
        <end position="236"/>
    </location>
</feature>
<accession>A0A2M9D058</accession>
<dbReference type="Pfam" id="PF07731">
    <property type="entry name" value="Cu-oxidase_2"/>
    <property type="match status" value="1"/>
</dbReference>
<feature type="compositionally biased region" description="Gly residues" evidence="4">
    <location>
        <begin position="54"/>
        <end position="64"/>
    </location>
</feature>
<dbReference type="InterPro" id="IPR045087">
    <property type="entry name" value="Cu-oxidase_fam"/>
</dbReference>
<organism evidence="8 9">
    <name type="scientific">Sediminihabitans luteus</name>
    <dbReference type="NCBI Taxonomy" id="1138585"/>
    <lineage>
        <taxon>Bacteria</taxon>
        <taxon>Bacillati</taxon>
        <taxon>Actinomycetota</taxon>
        <taxon>Actinomycetes</taxon>
        <taxon>Micrococcales</taxon>
        <taxon>Cellulomonadaceae</taxon>
        <taxon>Sediminihabitans</taxon>
    </lineage>
</organism>
<dbReference type="PROSITE" id="PS00080">
    <property type="entry name" value="MULTICOPPER_OXIDASE2"/>
    <property type="match status" value="1"/>
</dbReference>
<dbReference type="SUPFAM" id="SSF49503">
    <property type="entry name" value="Cupredoxins"/>
    <property type="match status" value="3"/>
</dbReference>
<dbReference type="Proteomes" id="UP000231693">
    <property type="component" value="Unassembled WGS sequence"/>
</dbReference>
<dbReference type="EMBL" id="PGFE01000001">
    <property type="protein sequence ID" value="PJJ77582.1"/>
    <property type="molecule type" value="Genomic_DNA"/>
</dbReference>
<evidence type="ECO:0000259" key="6">
    <source>
        <dbReference type="Pfam" id="PF07731"/>
    </source>
</evidence>
<gene>
    <name evidence="8" type="ORF">CLV28_0803</name>
</gene>
<proteinExistence type="predicted"/>
<evidence type="ECO:0000256" key="4">
    <source>
        <dbReference type="SAM" id="MobiDB-lite"/>
    </source>
</evidence>